<dbReference type="EMBL" id="DQID01000009">
    <property type="protein sequence ID" value="HCT13308.1"/>
    <property type="molecule type" value="Genomic_DNA"/>
</dbReference>
<dbReference type="GO" id="GO:0008745">
    <property type="term" value="F:N-acetylmuramoyl-L-alanine amidase activity"/>
    <property type="evidence" value="ECO:0007669"/>
    <property type="project" value="InterPro"/>
</dbReference>
<accession>A0A3D4SVJ3</accession>
<feature type="region of interest" description="Disordered" evidence="1">
    <location>
        <begin position="165"/>
        <end position="187"/>
    </location>
</feature>
<dbReference type="Proteomes" id="UP000261739">
    <property type="component" value="Unassembled WGS sequence"/>
</dbReference>
<comment type="caution">
    <text evidence="3">The sequence shown here is derived from an EMBL/GenBank/DDBJ whole genome shotgun (WGS) entry which is preliminary data.</text>
</comment>
<dbReference type="AlphaFoldDB" id="A0A3D4SVJ3"/>
<dbReference type="GO" id="GO:0009253">
    <property type="term" value="P:peptidoglycan catabolic process"/>
    <property type="evidence" value="ECO:0007669"/>
    <property type="project" value="InterPro"/>
</dbReference>
<dbReference type="SUPFAM" id="SSF53187">
    <property type="entry name" value="Zn-dependent exopeptidases"/>
    <property type="match status" value="1"/>
</dbReference>
<dbReference type="STRING" id="863239.GCA_000213935_00812"/>
<organism evidence="3 4">
    <name type="scientific">Corynebacterium nuruki</name>
    <dbReference type="NCBI Taxonomy" id="1032851"/>
    <lineage>
        <taxon>Bacteria</taxon>
        <taxon>Bacillati</taxon>
        <taxon>Actinomycetota</taxon>
        <taxon>Actinomycetes</taxon>
        <taxon>Mycobacteriales</taxon>
        <taxon>Corynebacteriaceae</taxon>
        <taxon>Corynebacterium</taxon>
    </lineage>
</organism>
<evidence type="ECO:0000259" key="2">
    <source>
        <dbReference type="Pfam" id="PF01520"/>
    </source>
</evidence>
<evidence type="ECO:0000313" key="3">
    <source>
        <dbReference type="EMBL" id="HCT13308.1"/>
    </source>
</evidence>
<evidence type="ECO:0000313" key="4">
    <source>
        <dbReference type="Proteomes" id="UP000261739"/>
    </source>
</evidence>
<reference evidence="3 4" key="1">
    <citation type="journal article" date="2018" name="Nat. Biotechnol.">
        <title>A standardized bacterial taxonomy based on genome phylogeny substantially revises the tree of life.</title>
        <authorList>
            <person name="Parks D.H."/>
            <person name="Chuvochina M."/>
            <person name="Waite D.W."/>
            <person name="Rinke C."/>
            <person name="Skarshewski A."/>
            <person name="Chaumeil P.A."/>
            <person name="Hugenholtz P."/>
        </authorList>
    </citation>
    <scope>NUCLEOTIDE SEQUENCE [LARGE SCALE GENOMIC DNA]</scope>
    <source>
        <strain evidence="3">UBA11247</strain>
    </source>
</reference>
<sequence>MTVGGKTPTDALPCPRRLTAMTSLPGPGRTATAAAVSATTALCALLCSLTPAAGAAMVPTAAPAASSGPAPTTCTVAIDPGHNGAVTNTFDPVTGVLMADYPNGAEDADALDVSRTLADRLGAAGIRAVLLKDATTDDVTYRQRVDRARDAGAVVGVSVHTTPGADGSAIFPQRTGGHRTGTGADGTERTVTFDNPGLAAESQRFSAVVAASRSLAEGRQVPVKDNSFDARPGLWAGNLPVISLIADTPWVYSEFGSAAGGGALGISAAEKARYADGLAAGVIAGVATAPQCSPVTGSAGSVGSIG</sequence>
<dbReference type="Pfam" id="PF01520">
    <property type="entry name" value="Amidase_3"/>
    <property type="match status" value="1"/>
</dbReference>
<proteinExistence type="predicted"/>
<name>A0A3D4SVJ3_9CORY</name>
<gene>
    <name evidence="3" type="ORF">DIW82_00530</name>
</gene>
<dbReference type="InterPro" id="IPR002508">
    <property type="entry name" value="MurNAc-LAA_cat"/>
</dbReference>
<evidence type="ECO:0000256" key="1">
    <source>
        <dbReference type="SAM" id="MobiDB-lite"/>
    </source>
</evidence>
<protein>
    <recommendedName>
        <fullName evidence="2">MurNAc-LAA domain-containing protein</fullName>
    </recommendedName>
</protein>
<dbReference type="Gene3D" id="3.40.630.40">
    <property type="entry name" value="Zn-dependent exopeptidases"/>
    <property type="match status" value="1"/>
</dbReference>
<feature type="domain" description="MurNAc-LAA" evidence="2">
    <location>
        <begin position="76"/>
        <end position="171"/>
    </location>
</feature>